<gene>
    <name evidence="2" type="ORF">CVIRNUC_000382</name>
</gene>
<dbReference type="AlphaFoldDB" id="A0AAV1HQJ3"/>
<protein>
    <submittedName>
        <fullName evidence="2">Uncharacterized protein</fullName>
    </submittedName>
</protein>
<dbReference type="Proteomes" id="UP001314263">
    <property type="component" value="Unassembled WGS sequence"/>
</dbReference>
<accession>A0AAV1HQJ3</accession>
<evidence type="ECO:0000313" key="2">
    <source>
        <dbReference type="EMBL" id="CAK0734093.1"/>
    </source>
</evidence>
<comment type="caution">
    <text evidence="2">The sequence shown here is derived from an EMBL/GenBank/DDBJ whole genome shotgun (WGS) entry which is preliminary data.</text>
</comment>
<proteinExistence type="predicted"/>
<name>A0AAV1HQJ3_9CHLO</name>
<sequence>MEWLKDHNYKCAAVIAEGKAPEEILHLLFLLRSRAELRDAIVELRYLLRNSRKGGKRSNSTPGSRKMPAAQQPLQRQVVCAATSHAAPEATGPLTATGTERPLPSLCSAAASKFSYTSNVIRLRKRGNTAPAETQPQMAFV</sequence>
<reference evidence="2 3" key="1">
    <citation type="submission" date="2023-10" db="EMBL/GenBank/DDBJ databases">
        <authorList>
            <person name="Maclean D."/>
            <person name="Macfadyen A."/>
        </authorList>
    </citation>
    <scope>NUCLEOTIDE SEQUENCE [LARGE SCALE GENOMIC DNA]</scope>
</reference>
<keyword evidence="3" id="KW-1185">Reference proteome</keyword>
<feature type="region of interest" description="Disordered" evidence="1">
    <location>
        <begin position="52"/>
        <end position="99"/>
    </location>
</feature>
<organism evidence="2 3">
    <name type="scientific">Coccomyxa viridis</name>
    <dbReference type="NCBI Taxonomy" id="1274662"/>
    <lineage>
        <taxon>Eukaryota</taxon>
        <taxon>Viridiplantae</taxon>
        <taxon>Chlorophyta</taxon>
        <taxon>core chlorophytes</taxon>
        <taxon>Trebouxiophyceae</taxon>
        <taxon>Trebouxiophyceae incertae sedis</taxon>
        <taxon>Coccomyxaceae</taxon>
        <taxon>Coccomyxa</taxon>
    </lineage>
</organism>
<dbReference type="EMBL" id="CAUYUE010000001">
    <property type="protein sequence ID" value="CAK0734093.1"/>
    <property type="molecule type" value="Genomic_DNA"/>
</dbReference>
<evidence type="ECO:0000256" key="1">
    <source>
        <dbReference type="SAM" id="MobiDB-lite"/>
    </source>
</evidence>
<evidence type="ECO:0000313" key="3">
    <source>
        <dbReference type="Proteomes" id="UP001314263"/>
    </source>
</evidence>